<accession>G4ZCD0</accession>
<keyword evidence="2" id="KW-1185">Reference proteome</keyword>
<protein>
    <submittedName>
        <fullName evidence="1">Uncharacterized protein</fullName>
    </submittedName>
</protein>
<evidence type="ECO:0000313" key="2">
    <source>
        <dbReference type="Proteomes" id="UP000002640"/>
    </source>
</evidence>
<proteinExistence type="predicted"/>
<evidence type="ECO:0000313" key="1">
    <source>
        <dbReference type="EMBL" id="EGZ22158.1"/>
    </source>
</evidence>
<name>G4ZCD0_PHYSP</name>
<dbReference type="Proteomes" id="UP000002640">
    <property type="component" value="Unassembled WGS sequence"/>
</dbReference>
<organism evidence="1 2">
    <name type="scientific">Phytophthora sojae (strain P6497)</name>
    <name type="common">Soybean stem and root rot agent</name>
    <name type="synonym">Phytophthora megasperma f. sp. glycines</name>
    <dbReference type="NCBI Taxonomy" id="1094619"/>
    <lineage>
        <taxon>Eukaryota</taxon>
        <taxon>Sar</taxon>
        <taxon>Stramenopiles</taxon>
        <taxon>Oomycota</taxon>
        <taxon>Peronosporomycetes</taxon>
        <taxon>Peronosporales</taxon>
        <taxon>Peronosporaceae</taxon>
        <taxon>Phytophthora</taxon>
    </lineage>
</organism>
<reference evidence="1 2" key="1">
    <citation type="journal article" date="2006" name="Science">
        <title>Phytophthora genome sequences uncover evolutionary origins and mechanisms of pathogenesis.</title>
        <authorList>
            <person name="Tyler B.M."/>
            <person name="Tripathy S."/>
            <person name="Zhang X."/>
            <person name="Dehal P."/>
            <person name="Jiang R.H."/>
            <person name="Aerts A."/>
            <person name="Arredondo F.D."/>
            <person name="Baxter L."/>
            <person name="Bensasson D."/>
            <person name="Beynon J.L."/>
            <person name="Chapman J."/>
            <person name="Damasceno C.M."/>
            <person name="Dorrance A.E."/>
            <person name="Dou D."/>
            <person name="Dickerman A.W."/>
            <person name="Dubchak I.L."/>
            <person name="Garbelotto M."/>
            <person name="Gijzen M."/>
            <person name="Gordon S.G."/>
            <person name="Govers F."/>
            <person name="Grunwald N.J."/>
            <person name="Huang W."/>
            <person name="Ivors K.L."/>
            <person name="Jones R.W."/>
            <person name="Kamoun S."/>
            <person name="Krampis K."/>
            <person name="Lamour K.H."/>
            <person name="Lee M.K."/>
            <person name="McDonald W.H."/>
            <person name="Medina M."/>
            <person name="Meijer H.J."/>
            <person name="Nordberg E.K."/>
            <person name="Maclean D.J."/>
            <person name="Ospina-Giraldo M.D."/>
            <person name="Morris P.F."/>
            <person name="Phuntumart V."/>
            <person name="Putnam N.H."/>
            <person name="Rash S."/>
            <person name="Rose J.K."/>
            <person name="Sakihama Y."/>
            <person name="Salamov A.A."/>
            <person name="Savidor A."/>
            <person name="Scheuring C.F."/>
            <person name="Smith B.M."/>
            <person name="Sobral B.W."/>
            <person name="Terry A."/>
            <person name="Torto-Alalibo T.A."/>
            <person name="Win J."/>
            <person name="Xu Z."/>
            <person name="Zhang H."/>
            <person name="Grigoriev I.V."/>
            <person name="Rokhsar D.S."/>
            <person name="Boore J.L."/>
        </authorList>
    </citation>
    <scope>NUCLEOTIDE SEQUENCE [LARGE SCALE GENOMIC DNA]</scope>
    <source>
        <strain evidence="1 2">P6497</strain>
    </source>
</reference>
<dbReference type="AlphaFoldDB" id="G4ZCD0"/>
<dbReference type="EMBL" id="JH159153">
    <property type="protein sequence ID" value="EGZ22158.1"/>
    <property type="molecule type" value="Genomic_DNA"/>
</dbReference>
<dbReference type="RefSeq" id="XP_009524875.1">
    <property type="nucleotide sequence ID" value="XM_009526580.1"/>
</dbReference>
<dbReference type="GeneID" id="20646039"/>
<dbReference type="KEGG" id="psoj:PHYSODRAFT_330010"/>
<dbReference type="InParanoid" id="G4ZCD0"/>
<gene>
    <name evidence="1" type="ORF">PHYSODRAFT_330010</name>
</gene>
<sequence>MVLPRKDLLHVTLKTDEVAPGVDRESAAWKTADLKAFAILSLVYQAMLRRQLHEFRMASGGNLLEHLFQFDTLCMIITAVGDQLAEDKKMVFYWERMHVKVETEVALNGAISTACSKVDNAVDFFEALNAEMPLTTAAVDTSLASVSTAISLAISKLNVLSQVDARARGVGDVRLTLANGVNASMVDVLYEPSLDRCLVCVSAMGSKDIEVRFRGGVCKTDFCGRHAAFIDDFSRYTVVYLLKNNSEALDRFMQFKIFTEKQFKHSLHSH</sequence>